<dbReference type="OrthoDB" id="2832510at2759"/>
<dbReference type="InterPro" id="IPR052523">
    <property type="entry name" value="Trichothecene_AcTrans"/>
</dbReference>
<dbReference type="SUPFAM" id="SSF55729">
    <property type="entry name" value="Acyl-CoA N-acyltransferases (Nat)"/>
    <property type="match status" value="1"/>
</dbReference>
<dbReference type="Gene3D" id="3.40.630.30">
    <property type="match status" value="1"/>
</dbReference>
<dbReference type="AlphaFoldDB" id="A0A9P8WDL8"/>
<dbReference type="GO" id="GO:0016747">
    <property type="term" value="F:acyltransferase activity, transferring groups other than amino-acyl groups"/>
    <property type="evidence" value="ECO:0007669"/>
    <property type="project" value="InterPro"/>
</dbReference>
<dbReference type="InterPro" id="IPR016181">
    <property type="entry name" value="Acyl_CoA_acyltransferase"/>
</dbReference>
<dbReference type="PANTHER" id="PTHR42791">
    <property type="entry name" value="GNAT FAMILY ACETYLTRANSFERASE"/>
    <property type="match status" value="1"/>
</dbReference>
<accession>A0A9P8WDL8</accession>
<evidence type="ECO:0000313" key="2">
    <source>
        <dbReference type="EMBL" id="KAH6894209.1"/>
    </source>
</evidence>
<dbReference type="CDD" id="cd04301">
    <property type="entry name" value="NAT_SF"/>
    <property type="match status" value="1"/>
</dbReference>
<dbReference type="InterPro" id="IPR000182">
    <property type="entry name" value="GNAT_dom"/>
</dbReference>
<dbReference type="Proteomes" id="UP000777438">
    <property type="component" value="Unassembled WGS sequence"/>
</dbReference>
<dbReference type="EMBL" id="JAGPYM010000005">
    <property type="protein sequence ID" value="KAH6894209.1"/>
    <property type="molecule type" value="Genomic_DNA"/>
</dbReference>
<evidence type="ECO:0000259" key="1">
    <source>
        <dbReference type="PROSITE" id="PS51186"/>
    </source>
</evidence>
<comment type="caution">
    <text evidence="2">The sequence shown here is derived from an EMBL/GenBank/DDBJ whole genome shotgun (WGS) entry which is preliminary data.</text>
</comment>
<reference evidence="2 3" key="1">
    <citation type="journal article" date="2021" name="Nat. Commun.">
        <title>Genetic determinants of endophytism in the Arabidopsis root mycobiome.</title>
        <authorList>
            <person name="Mesny F."/>
            <person name="Miyauchi S."/>
            <person name="Thiergart T."/>
            <person name="Pickel B."/>
            <person name="Atanasova L."/>
            <person name="Karlsson M."/>
            <person name="Huettel B."/>
            <person name="Barry K.W."/>
            <person name="Haridas S."/>
            <person name="Chen C."/>
            <person name="Bauer D."/>
            <person name="Andreopoulos W."/>
            <person name="Pangilinan J."/>
            <person name="LaButti K."/>
            <person name="Riley R."/>
            <person name="Lipzen A."/>
            <person name="Clum A."/>
            <person name="Drula E."/>
            <person name="Henrissat B."/>
            <person name="Kohler A."/>
            <person name="Grigoriev I.V."/>
            <person name="Martin F.M."/>
            <person name="Hacquard S."/>
        </authorList>
    </citation>
    <scope>NUCLEOTIDE SEQUENCE [LARGE SCALE GENOMIC DNA]</scope>
    <source>
        <strain evidence="2 3">MPI-CAGE-CH-0241</strain>
    </source>
</reference>
<name>A0A9P8WDL8_9HYPO</name>
<feature type="domain" description="N-acetyltransferase" evidence="1">
    <location>
        <begin position="109"/>
        <end position="240"/>
    </location>
</feature>
<dbReference type="PANTHER" id="PTHR42791:SF14">
    <property type="entry name" value="N-ACETYLTRANSFERASE DOMAIN-CONTAINING PROTEIN"/>
    <property type="match status" value="1"/>
</dbReference>
<organism evidence="2 3">
    <name type="scientific">Thelonectria olida</name>
    <dbReference type="NCBI Taxonomy" id="1576542"/>
    <lineage>
        <taxon>Eukaryota</taxon>
        <taxon>Fungi</taxon>
        <taxon>Dikarya</taxon>
        <taxon>Ascomycota</taxon>
        <taxon>Pezizomycotina</taxon>
        <taxon>Sordariomycetes</taxon>
        <taxon>Hypocreomycetidae</taxon>
        <taxon>Hypocreales</taxon>
        <taxon>Nectriaceae</taxon>
        <taxon>Thelonectria</taxon>
    </lineage>
</organism>
<dbReference type="Pfam" id="PF13508">
    <property type="entry name" value="Acetyltransf_7"/>
    <property type="match status" value="1"/>
</dbReference>
<proteinExistence type="predicted"/>
<dbReference type="PROSITE" id="PS51186">
    <property type="entry name" value="GNAT"/>
    <property type="match status" value="1"/>
</dbReference>
<protein>
    <recommendedName>
        <fullName evidence="1">N-acetyltransferase domain-containing protein</fullName>
    </recommendedName>
</protein>
<keyword evidence="3" id="KW-1185">Reference proteome</keyword>
<evidence type="ECO:0000313" key="3">
    <source>
        <dbReference type="Proteomes" id="UP000777438"/>
    </source>
</evidence>
<sequence length="249" mass="27526">MAHNPSDLRIEIITSLRDVLPAFICTRNTFGNQTHDGIWLAMNPECDTPEGISRGAQRMTKRWLEAVKARNNDGNLNTIFLKATVPDPEKPGEHRLVGIAIWVQASAVEGHGDVPAEDLSAVLDLEALYPGNKTEQRYLVQLDRSLHRKRIEVVKEKATASPPAVMVLDLCAVDPAYQGKGIAKKLVQWGLDEASRRGGLEAITEASSMGRHVYAKLGFKPDETEIVYDVDAEFAGRERPSNLFMRTGP</sequence>
<gene>
    <name evidence="2" type="ORF">B0T10DRAFT_479826</name>
</gene>